<feature type="non-terminal residue" evidence="1">
    <location>
        <position position="1"/>
    </location>
</feature>
<evidence type="ECO:0008006" key="3">
    <source>
        <dbReference type="Google" id="ProtNLM"/>
    </source>
</evidence>
<reference evidence="2" key="1">
    <citation type="submission" date="2020-01" db="EMBL/GenBank/DDBJ databases">
        <title>Draft genome sequence of the Termite Coptotermes fromosanus.</title>
        <authorList>
            <person name="Itakura S."/>
            <person name="Yosikawa Y."/>
            <person name="Umezawa K."/>
        </authorList>
    </citation>
    <scope>NUCLEOTIDE SEQUENCE [LARGE SCALE GENOMIC DNA]</scope>
</reference>
<evidence type="ECO:0000313" key="2">
    <source>
        <dbReference type="Proteomes" id="UP000502823"/>
    </source>
</evidence>
<protein>
    <recommendedName>
        <fullName evidence="3">Platelet-derived growth factor (PDGF) family profile domain-containing protein</fullName>
    </recommendedName>
</protein>
<gene>
    <name evidence="1" type="ORF">Cfor_07127</name>
</gene>
<dbReference type="OrthoDB" id="8184447at2759"/>
<comment type="caution">
    <text evidence="1">The sequence shown here is derived from an EMBL/GenBank/DDBJ whole genome shotgun (WGS) entry which is preliminary data.</text>
</comment>
<sequence length="107" mass="12652">VRRRREGDSLTTCGTVYVEEHVRCKCDCRVMESHCIPVKQKYDRPACMCKCMNMDEKEECETSDRLWDQKACKCRCKKEEDCTTGLYWVPTLCKCMRMQDTQTNDTD</sequence>
<accession>A0A6L2PB49</accession>
<dbReference type="InParanoid" id="A0A6L2PB49"/>
<organism evidence="1 2">
    <name type="scientific">Coptotermes formosanus</name>
    <name type="common">Formosan subterranean termite</name>
    <dbReference type="NCBI Taxonomy" id="36987"/>
    <lineage>
        <taxon>Eukaryota</taxon>
        <taxon>Metazoa</taxon>
        <taxon>Ecdysozoa</taxon>
        <taxon>Arthropoda</taxon>
        <taxon>Hexapoda</taxon>
        <taxon>Insecta</taxon>
        <taxon>Pterygota</taxon>
        <taxon>Neoptera</taxon>
        <taxon>Polyneoptera</taxon>
        <taxon>Dictyoptera</taxon>
        <taxon>Blattodea</taxon>
        <taxon>Blattoidea</taxon>
        <taxon>Termitoidae</taxon>
        <taxon>Rhinotermitidae</taxon>
        <taxon>Coptotermes</taxon>
    </lineage>
</organism>
<name>A0A6L2PB49_COPFO</name>
<evidence type="ECO:0000313" key="1">
    <source>
        <dbReference type="EMBL" id="GFG29673.1"/>
    </source>
</evidence>
<dbReference type="Proteomes" id="UP000502823">
    <property type="component" value="Unassembled WGS sequence"/>
</dbReference>
<dbReference type="EMBL" id="BLKM01000165">
    <property type="protein sequence ID" value="GFG29673.1"/>
    <property type="molecule type" value="Genomic_DNA"/>
</dbReference>
<keyword evidence="2" id="KW-1185">Reference proteome</keyword>
<proteinExistence type="predicted"/>
<dbReference type="AlphaFoldDB" id="A0A6L2PB49"/>